<organism evidence="1 2">
    <name type="scientific">Spirosoma utsteinense</name>
    <dbReference type="NCBI Taxonomy" id="2585773"/>
    <lineage>
        <taxon>Bacteria</taxon>
        <taxon>Pseudomonadati</taxon>
        <taxon>Bacteroidota</taxon>
        <taxon>Cytophagia</taxon>
        <taxon>Cytophagales</taxon>
        <taxon>Cytophagaceae</taxon>
        <taxon>Spirosoma</taxon>
    </lineage>
</organism>
<accession>A0ABR6W5J6</accession>
<reference evidence="1 2" key="1">
    <citation type="submission" date="2019-06" db="EMBL/GenBank/DDBJ databases">
        <title>Spirosoma utsteinense sp. nov. isolated from Antarctic ice-free soils.</title>
        <authorList>
            <person name="Tahon G."/>
        </authorList>
    </citation>
    <scope>NUCLEOTIDE SEQUENCE [LARGE SCALE GENOMIC DNA]</scope>
    <source>
        <strain evidence="1 2">LMG 31447</strain>
    </source>
</reference>
<gene>
    <name evidence="1" type="ORF">FH603_1563</name>
</gene>
<evidence type="ECO:0000313" key="2">
    <source>
        <dbReference type="Proteomes" id="UP000700732"/>
    </source>
</evidence>
<keyword evidence="2" id="KW-1185">Reference proteome</keyword>
<protein>
    <submittedName>
        <fullName evidence="1">Uncharacterized protein</fullName>
    </submittedName>
</protein>
<dbReference type="EMBL" id="VFIA01000007">
    <property type="protein sequence ID" value="MBC3791065.1"/>
    <property type="molecule type" value="Genomic_DNA"/>
</dbReference>
<comment type="caution">
    <text evidence="1">The sequence shown here is derived from an EMBL/GenBank/DDBJ whole genome shotgun (WGS) entry which is preliminary data.</text>
</comment>
<sequence>MKTIVRKISKYAEFNGTLFAIPRNEESSEMASKITLIRRFLVPRNDKSLNKKI</sequence>
<name>A0ABR6W5J6_9BACT</name>
<evidence type="ECO:0000313" key="1">
    <source>
        <dbReference type="EMBL" id="MBC3791065.1"/>
    </source>
</evidence>
<dbReference type="Proteomes" id="UP000700732">
    <property type="component" value="Unassembled WGS sequence"/>
</dbReference>
<proteinExistence type="predicted"/>